<dbReference type="AlphaFoldDB" id="A0AA38M6G2"/>
<reference evidence="2" key="1">
    <citation type="journal article" date="2023" name="G3 (Bethesda)">
        <title>Whole genome assemblies of Zophobas morio and Tenebrio molitor.</title>
        <authorList>
            <person name="Kaur S."/>
            <person name="Stinson S.A."/>
            <person name="diCenzo G.C."/>
        </authorList>
    </citation>
    <scope>NUCLEOTIDE SEQUENCE</scope>
    <source>
        <strain evidence="2">QUZm001</strain>
    </source>
</reference>
<organism evidence="2 3">
    <name type="scientific">Zophobas morio</name>
    <dbReference type="NCBI Taxonomy" id="2755281"/>
    <lineage>
        <taxon>Eukaryota</taxon>
        <taxon>Metazoa</taxon>
        <taxon>Ecdysozoa</taxon>
        <taxon>Arthropoda</taxon>
        <taxon>Hexapoda</taxon>
        <taxon>Insecta</taxon>
        <taxon>Pterygota</taxon>
        <taxon>Neoptera</taxon>
        <taxon>Endopterygota</taxon>
        <taxon>Coleoptera</taxon>
        <taxon>Polyphaga</taxon>
        <taxon>Cucujiformia</taxon>
        <taxon>Tenebrionidae</taxon>
        <taxon>Zophobas</taxon>
    </lineage>
</organism>
<name>A0AA38M6G2_9CUCU</name>
<comment type="caution">
    <text evidence="2">The sequence shown here is derived from an EMBL/GenBank/DDBJ whole genome shotgun (WGS) entry which is preliminary data.</text>
</comment>
<evidence type="ECO:0000313" key="2">
    <source>
        <dbReference type="EMBL" id="KAJ3644347.1"/>
    </source>
</evidence>
<dbReference type="InterPro" id="IPR036691">
    <property type="entry name" value="Endo/exonu/phosph_ase_sf"/>
</dbReference>
<dbReference type="PRINTS" id="PR01345">
    <property type="entry name" value="CERVTRCPTASE"/>
</dbReference>
<accession>A0AA38M6G2</accession>
<feature type="domain" description="Endonuclease/exonuclease/phosphatase" evidence="1">
    <location>
        <begin position="83"/>
        <end position="184"/>
    </location>
</feature>
<dbReference type="Proteomes" id="UP001168821">
    <property type="component" value="Unassembled WGS sequence"/>
</dbReference>
<dbReference type="Pfam" id="PF14529">
    <property type="entry name" value="Exo_endo_phos_2"/>
    <property type="match status" value="1"/>
</dbReference>
<dbReference type="Gene3D" id="3.60.10.10">
    <property type="entry name" value="Endonuclease/exonuclease/phosphatase"/>
    <property type="match status" value="1"/>
</dbReference>
<dbReference type="InterPro" id="IPR005135">
    <property type="entry name" value="Endo/exonuclease/phosphatase"/>
</dbReference>
<evidence type="ECO:0000259" key="1">
    <source>
        <dbReference type="Pfam" id="PF14529"/>
    </source>
</evidence>
<proteinExistence type="predicted"/>
<dbReference type="PANTHER" id="PTHR33332">
    <property type="entry name" value="REVERSE TRANSCRIPTASE DOMAIN-CONTAINING PROTEIN"/>
    <property type="match status" value="1"/>
</dbReference>
<gene>
    <name evidence="2" type="ORF">Zmor_027012</name>
</gene>
<sequence length="508" mass="57138">MSFDKVVEFMNKAVGDGDILNLTRSYTKDVNGVLTLLGGGVCAYISDLVLENFTVTPLAGNTSGIDSLFLKVANSSITFALGCVYRPSSSLLKDDITLFNQICNISNSYDKVYIFGDLNLPNVDWPISGSRPYSSSSQLLVDLLLNSHLDQLITQPTRFRSNQKPSVVDLVITSDDSSISNLEYLNPIENKDTKTLFKYIRITLSGPVKTVKVKDAAGMVNENSYTVADIFADSFAKVFTVEPLFGMPNLSSVCNSNSITDIKFSADAVSEKLRKLKVIKSPDDIKLYSSSANYRDLERDLRAIYDWTHDWLLPLNLDKCKVLHLGNNNPKHVYFVDNLLLSCTDSHVDLGVVVTSNLSWTEHVQRVASKANKMLFLLTKTFSKASPLVFSKLFKTYVRPLLEFANGVWSPILQKDILCLESIQRRATRFPFGINRPPYCERLRLMHLCPLSDRRKRGDLIITYQALSNSFSPMRHLFPLNTSDRTRGHPLKLPMICDYTFLSTEAWI</sequence>
<evidence type="ECO:0000313" key="3">
    <source>
        <dbReference type="Proteomes" id="UP001168821"/>
    </source>
</evidence>
<dbReference type="GO" id="GO:0003824">
    <property type="term" value="F:catalytic activity"/>
    <property type="evidence" value="ECO:0007669"/>
    <property type="project" value="InterPro"/>
</dbReference>
<protein>
    <recommendedName>
        <fullName evidence="1">Endonuclease/exonuclease/phosphatase domain-containing protein</fullName>
    </recommendedName>
</protein>
<dbReference type="EMBL" id="JALNTZ010000008">
    <property type="protein sequence ID" value="KAJ3644347.1"/>
    <property type="molecule type" value="Genomic_DNA"/>
</dbReference>
<keyword evidence="3" id="KW-1185">Reference proteome</keyword>